<dbReference type="OrthoDB" id="9898867at2759"/>
<evidence type="ECO:0000313" key="3">
    <source>
        <dbReference type="EMBL" id="CAB3977389.1"/>
    </source>
</evidence>
<feature type="domain" description="P2X purinoreceptor 7 intracellular" evidence="2">
    <location>
        <begin position="233"/>
        <end position="353"/>
    </location>
</feature>
<feature type="region of interest" description="Disordered" evidence="1">
    <location>
        <begin position="218"/>
        <end position="237"/>
    </location>
</feature>
<accession>A0A7D9D5Q8</accession>
<evidence type="ECO:0000256" key="1">
    <source>
        <dbReference type="SAM" id="MobiDB-lite"/>
    </source>
</evidence>
<dbReference type="Pfam" id="PF20478">
    <property type="entry name" value="P2RX7_C"/>
    <property type="match status" value="1"/>
</dbReference>
<gene>
    <name evidence="3" type="ORF">PACLA_8A074572</name>
</gene>
<feature type="compositionally biased region" description="Basic residues" evidence="1">
    <location>
        <begin position="138"/>
        <end position="154"/>
    </location>
</feature>
<feature type="compositionally biased region" description="Basic residues" evidence="1">
    <location>
        <begin position="108"/>
        <end position="118"/>
    </location>
</feature>
<evidence type="ECO:0000313" key="4">
    <source>
        <dbReference type="Proteomes" id="UP001152795"/>
    </source>
</evidence>
<feature type="compositionally biased region" description="Basic and acidic residues" evidence="1">
    <location>
        <begin position="119"/>
        <end position="131"/>
    </location>
</feature>
<feature type="compositionally biased region" description="Polar residues" evidence="1">
    <location>
        <begin position="73"/>
        <end position="87"/>
    </location>
</feature>
<proteinExistence type="predicted"/>
<dbReference type="PANTHER" id="PTHR36981:SF3">
    <property type="entry name" value="UBIQUITIN-LIKE PROTEASE FAMILY PROFILE DOMAIN-CONTAINING PROTEIN"/>
    <property type="match status" value="1"/>
</dbReference>
<dbReference type="Proteomes" id="UP001152795">
    <property type="component" value="Unassembled WGS sequence"/>
</dbReference>
<comment type="caution">
    <text evidence="3">The sequence shown here is derived from an EMBL/GenBank/DDBJ whole genome shotgun (WGS) entry which is preliminary data.</text>
</comment>
<dbReference type="PANTHER" id="PTHR36981">
    <property type="entry name" value="ZGC:195170"/>
    <property type="match status" value="1"/>
</dbReference>
<reference evidence="3" key="1">
    <citation type="submission" date="2020-04" db="EMBL/GenBank/DDBJ databases">
        <authorList>
            <person name="Alioto T."/>
            <person name="Alioto T."/>
            <person name="Gomez Garrido J."/>
        </authorList>
    </citation>
    <scope>NUCLEOTIDE SEQUENCE</scope>
    <source>
        <strain evidence="3">A484AB</strain>
    </source>
</reference>
<organism evidence="3 4">
    <name type="scientific">Paramuricea clavata</name>
    <name type="common">Red gorgonian</name>
    <name type="synonym">Violescent sea-whip</name>
    <dbReference type="NCBI Taxonomy" id="317549"/>
    <lineage>
        <taxon>Eukaryota</taxon>
        <taxon>Metazoa</taxon>
        <taxon>Cnidaria</taxon>
        <taxon>Anthozoa</taxon>
        <taxon>Octocorallia</taxon>
        <taxon>Malacalcyonacea</taxon>
        <taxon>Plexauridae</taxon>
        <taxon>Paramuricea</taxon>
    </lineage>
</organism>
<evidence type="ECO:0000259" key="2">
    <source>
        <dbReference type="Pfam" id="PF20478"/>
    </source>
</evidence>
<feature type="region of interest" description="Disordered" evidence="1">
    <location>
        <begin position="73"/>
        <end position="174"/>
    </location>
</feature>
<name>A0A7D9D5Q8_PARCT</name>
<protein>
    <recommendedName>
        <fullName evidence="2">P2X purinoreceptor 7 intracellular domain-containing protein</fullName>
    </recommendedName>
</protein>
<feature type="compositionally biased region" description="Basic and acidic residues" evidence="1">
    <location>
        <begin position="164"/>
        <end position="174"/>
    </location>
</feature>
<dbReference type="EMBL" id="CACRXK020000045">
    <property type="protein sequence ID" value="CAB3977389.1"/>
    <property type="molecule type" value="Genomic_DNA"/>
</dbReference>
<dbReference type="AlphaFoldDB" id="A0A7D9D5Q8"/>
<keyword evidence="4" id="KW-1185">Reference proteome</keyword>
<sequence>MDESILSAADEIEHSAIEEIAGVPNADKNMAVCSCRGMCLREKGRNACPCKETGQFCSSVCHPDSTSCWNRLNQSDTDNSSETSEGETQGAYEHDSDEAYDIQEPSAKRARGRARGQRKFGETSSRDRETASETIRGSRARGRGRSRGRSRGRGRGSGVGRGRLQAEENAEQRVVDHEQQLQNLVANMDLDALRRLALELLRRQPATFADLVNGELPFVQGQLPDPDDPDRPDPPPDESPEWCFCGCCAPMPSQDENKCCSRRLMPCITINPLFNQLVLDANVLDIAMRYREDILVMDHPRNNENFRHSAYRQFVLWQHGRLGRGNRVVLPSCCVLAIRARYPSPNGVYTGFRPARL</sequence>
<dbReference type="InterPro" id="IPR046815">
    <property type="entry name" value="P2RX7_C"/>
</dbReference>